<proteinExistence type="predicted"/>
<keyword evidence="3" id="KW-1185">Reference proteome</keyword>
<sequence length="1541" mass="169211">MESYPEDLLVGVFPLVFAVNAIVEPAAADDSNAESPPSRTDFDRFLDAVAGSLADEDDAEDSNVQLEFQPIVPIETPTSSRNVSMFRPDDYDLGDSTDDDLLMDDTDVSTGLPGAANSIKRRTSSGANSLRLYAGFGLTRRSLASGGTHSTSNTSYAKALQQGQGFFQRARIQAIQPDHAFPTSKDPEGTQNITSALRQAKTSAKKAKEIFTDRPILGILPARWLQKHVSSLPSVVMVVVKFSLNNQGVQDTRLLNTVKSLHRHLAPKRSCKIHIVVLVDDKIMASQAQQWGVDISRQIETIMTLNSQQQDSHQVTLLRAGKDLSGTDGFPTSVALKRLHRSVRDSSLTYYQDYTRRTKDKLATLSDGAKRRMTGGKQHRPQPPKELLPLAIRYCFKIAMYYEFQLKFEQSLRYMSEAYKHARVYYHHLIRLSTRGSDLSDEEDDRIFMEDARPISATSMSIGEAEEMGTGGTEVQIDNTSQWSAGIPPPPNDMAHQTIVVADWLNFKLLQAGFGSHTEAGLLAADGQWRQHTRWFCARRFLGGHPIMAEEWYFYAYIARQRLVTSQLVERHPPKALGDLGNEYDEVLLRCAPWRAYEAAAEALLKVGVYVRKALAKQGSSGAAVQVKNDSASPFVGGLDNAGLGPLLEAHKKENHKAKALELTIRAISLFEHELNKEKPKDADDQSHYPTWSRFGARLQYLAGGILVSTQKYGEAKFHLEQAATFAKGWTSLESSIRRLLAECYVNATPSEPIKSEAGPKMSSLVLEACLYSKMSPAVAMRSLQQCSAAAGAASIQWSCQTLNEFDGSLPFSFSVTFPGRTHATTGDTVQASVWLKSNLDYAVAMKSIGFLRMAGQPQIAVPLKDFVSGSKSYTVIPAKETLTFSTKIKLPKKLEEISLDDEPDSKQGKSSSSKSARPRTAGITSAAGSRLISEERNRKKPRNSNAQWSLDFLGGKAVRCDAITFNFCPLESEKDASRLVVTAKSIELTIEKIKRKHPAHLKRTPFEEDNYVASAWCRPLHMPLPNGPRCLRALAPMPDMQISNLTQSVSKGKAVEGTVNRICLKLEAGGDERCGNIKYKIKCTSSFEASDGTTKRLTESDSSEENTVSMKAPDVRAPVLVVDSSSTATSPAGDYGFDLPGGWKLSSSGQETEGEVTKPASLAPRESTYICFQLYRAAEKAAGTSGTGDQADFTLCRTDFEVIVTYKQEKSRTETTQQSGDTGTVVTTRVSEDVSQKFTGAMVWTKSIVATYDFPAKSAIPCGGRHPSNLADIARPVDSHVLSNVPLVDGQRVCVRSILKANTSVDEFAFEIVSIRSENEESKESCLAVTASESDNPESLYRTQAGDPTRWLKKQSKFCLVYSVKTDLTDNHQSATSSLGAVALDWLPIKIELPDEAKSALSIDHHGPLVLKSPPAAKFRGPMSYVEKTPFKVSFHCVPCIPRASVPFEVNYRVTNDTNFHQRLSVALDSPKGKPQVLTCGIVSGDLRLAPHETKVVSYTAIATKPGQCALPSAYFASTRYNSWVVNEGLENQRHLCVVP</sequence>
<dbReference type="EMBL" id="CAICTM010001855">
    <property type="protein sequence ID" value="CAB9526622.1"/>
    <property type="molecule type" value="Genomic_DNA"/>
</dbReference>
<dbReference type="OrthoDB" id="45994at2759"/>
<dbReference type="PANTHER" id="PTHR14374">
    <property type="entry name" value="FOIE GRAS"/>
    <property type="match status" value="1"/>
</dbReference>
<dbReference type="PANTHER" id="PTHR14374:SF0">
    <property type="entry name" value="TRAFFICKING PROTEIN PARTICLE COMPLEX SUBUNIT 11"/>
    <property type="match status" value="1"/>
</dbReference>
<feature type="compositionally biased region" description="Basic residues" evidence="1">
    <location>
        <begin position="371"/>
        <end position="382"/>
    </location>
</feature>
<dbReference type="Proteomes" id="UP001153069">
    <property type="component" value="Unassembled WGS sequence"/>
</dbReference>
<accession>A0A9N8ESZ6</accession>
<feature type="region of interest" description="Disordered" evidence="1">
    <location>
        <begin position="365"/>
        <end position="384"/>
    </location>
</feature>
<evidence type="ECO:0000313" key="2">
    <source>
        <dbReference type="EMBL" id="CAB9526622.1"/>
    </source>
</evidence>
<name>A0A9N8ESZ6_9STRA</name>
<protein>
    <submittedName>
        <fullName evidence="2">Trafficking protein particle complex</fullName>
    </submittedName>
</protein>
<reference evidence="2" key="1">
    <citation type="submission" date="2020-06" db="EMBL/GenBank/DDBJ databases">
        <authorList>
            <consortium name="Plant Systems Biology data submission"/>
        </authorList>
    </citation>
    <scope>NUCLEOTIDE SEQUENCE</scope>
    <source>
        <strain evidence="2">D6</strain>
    </source>
</reference>
<gene>
    <name evidence="2" type="ORF">SEMRO_1857_G302040.1</name>
</gene>
<comment type="caution">
    <text evidence="2">The sequence shown here is derived from an EMBL/GenBank/DDBJ whole genome shotgun (WGS) entry which is preliminary data.</text>
</comment>
<evidence type="ECO:0000313" key="3">
    <source>
        <dbReference type="Proteomes" id="UP001153069"/>
    </source>
</evidence>
<organism evidence="2 3">
    <name type="scientific">Seminavis robusta</name>
    <dbReference type="NCBI Taxonomy" id="568900"/>
    <lineage>
        <taxon>Eukaryota</taxon>
        <taxon>Sar</taxon>
        <taxon>Stramenopiles</taxon>
        <taxon>Ochrophyta</taxon>
        <taxon>Bacillariophyta</taxon>
        <taxon>Bacillariophyceae</taxon>
        <taxon>Bacillariophycidae</taxon>
        <taxon>Naviculales</taxon>
        <taxon>Naviculaceae</taxon>
        <taxon>Seminavis</taxon>
    </lineage>
</organism>
<evidence type="ECO:0000256" key="1">
    <source>
        <dbReference type="SAM" id="MobiDB-lite"/>
    </source>
</evidence>
<feature type="region of interest" description="Disordered" evidence="1">
    <location>
        <begin position="900"/>
        <end position="945"/>
    </location>
</feature>